<dbReference type="Proteomes" id="UP000054773">
    <property type="component" value="Unassembled WGS sequence"/>
</dbReference>
<dbReference type="SFLD" id="SFLDG00358">
    <property type="entry name" value="Main_(cytGST)"/>
    <property type="match status" value="1"/>
</dbReference>
<dbReference type="CDD" id="cd03188">
    <property type="entry name" value="GST_C_Beta"/>
    <property type="match status" value="1"/>
</dbReference>
<dbReference type="NCBIfam" id="NF007831">
    <property type="entry name" value="PRK10542.1"/>
    <property type="match status" value="1"/>
</dbReference>
<dbReference type="Gene3D" id="1.20.1050.10">
    <property type="match status" value="1"/>
</dbReference>
<dbReference type="SFLD" id="SFLDG01150">
    <property type="entry name" value="Main.1:_Beta-like"/>
    <property type="match status" value="1"/>
</dbReference>
<feature type="domain" description="GST N-terminal" evidence="1">
    <location>
        <begin position="1"/>
        <end position="81"/>
    </location>
</feature>
<dbReference type="PANTHER" id="PTHR44051:SF8">
    <property type="entry name" value="GLUTATHIONE S-TRANSFERASE GSTA"/>
    <property type="match status" value="1"/>
</dbReference>
<gene>
    <name evidence="3" type="primary">gst_2</name>
    <name evidence="3" type="ORF">Lery_1028</name>
</gene>
<dbReference type="Pfam" id="PF00043">
    <property type="entry name" value="GST_C"/>
    <property type="match status" value="1"/>
</dbReference>
<dbReference type="SFLD" id="SFLDS00019">
    <property type="entry name" value="Glutathione_Transferase_(cytos"/>
    <property type="match status" value="1"/>
</dbReference>
<evidence type="ECO:0000259" key="1">
    <source>
        <dbReference type="PROSITE" id="PS50404"/>
    </source>
</evidence>
<dbReference type="InterPro" id="IPR036282">
    <property type="entry name" value="Glutathione-S-Trfase_C_sf"/>
</dbReference>
<keyword evidence="3" id="KW-0808">Transferase</keyword>
<dbReference type="RefSeq" id="WP_058526193.1">
    <property type="nucleotide sequence ID" value="NZ_CAAAHY010000006.1"/>
</dbReference>
<dbReference type="InterPro" id="IPR040079">
    <property type="entry name" value="Glutathione_S-Trfase"/>
</dbReference>
<reference evidence="3 4" key="1">
    <citation type="submission" date="2015-11" db="EMBL/GenBank/DDBJ databases">
        <title>Genomic analysis of 38 Legionella species identifies large and diverse effector repertoires.</title>
        <authorList>
            <person name="Burstein D."/>
            <person name="Amaro F."/>
            <person name="Zusman T."/>
            <person name="Lifshitz Z."/>
            <person name="Cohen O."/>
            <person name="Gilbert J.A."/>
            <person name="Pupko T."/>
            <person name="Shuman H.A."/>
            <person name="Segal G."/>
        </authorList>
    </citation>
    <scope>NUCLEOTIDE SEQUENCE [LARGE SCALE GENOMIC DNA]</scope>
    <source>
        <strain evidence="3 4">SE-32A-C8</strain>
    </source>
</reference>
<dbReference type="EC" id="2.5.1.18" evidence="3"/>
<dbReference type="GO" id="GO:0004364">
    <property type="term" value="F:glutathione transferase activity"/>
    <property type="evidence" value="ECO:0007669"/>
    <property type="project" value="UniProtKB-EC"/>
</dbReference>
<evidence type="ECO:0000313" key="3">
    <source>
        <dbReference type="EMBL" id="KTC97974.1"/>
    </source>
</evidence>
<dbReference type="OrthoDB" id="8772754at2"/>
<dbReference type="PANTHER" id="PTHR44051">
    <property type="entry name" value="GLUTATHIONE S-TRANSFERASE-RELATED"/>
    <property type="match status" value="1"/>
</dbReference>
<organism evidence="3 4">
    <name type="scientific">Legionella erythra</name>
    <dbReference type="NCBI Taxonomy" id="448"/>
    <lineage>
        <taxon>Bacteria</taxon>
        <taxon>Pseudomonadati</taxon>
        <taxon>Pseudomonadota</taxon>
        <taxon>Gammaproteobacteria</taxon>
        <taxon>Legionellales</taxon>
        <taxon>Legionellaceae</taxon>
        <taxon>Legionella</taxon>
    </lineage>
</organism>
<dbReference type="PROSITE" id="PS50405">
    <property type="entry name" value="GST_CTER"/>
    <property type="match status" value="1"/>
</dbReference>
<dbReference type="AlphaFoldDB" id="A0A0W0TR08"/>
<accession>A0A0W0TR08</accession>
<evidence type="ECO:0000313" key="4">
    <source>
        <dbReference type="Proteomes" id="UP000054773"/>
    </source>
</evidence>
<dbReference type="InterPro" id="IPR036249">
    <property type="entry name" value="Thioredoxin-like_sf"/>
</dbReference>
<dbReference type="Pfam" id="PF13417">
    <property type="entry name" value="GST_N_3"/>
    <property type="match status" value="1"/>
</dbReference>
<dbReference type="PROSITE" id="PS50404">
    <property type="entry name" value="GST_NTER"/>
    <property type="match status" value="1"/>
</dbReference>
<dbReference type="EMBL" id="LNYA01000023">
    <property type="protein sequence ID" value="KTC97974.1"/>
    <property type="molecule type" value="Genomic_DNA"/>
</dbReference>
<dbReference type="Gene3D" id="3.40.30.10">
    <property type="entry name" value="Glutaredoxin"/>
    <property type="match status" value="1"/>
</dbReference>
<protein>
    <submittedName>
        <fullName evidence="3">Glutathione S-transferase</fullName>
        <ecNumber evidence="3">2.5.1.18</ecNumber>
    </submittedName>
</protein>
<dbReference type="InterPro" id="IPR010987">
    <property type="entry name" value="Glutathione-S-Trfase_C-like"/>
</dbReference>
<evidence type="ECO:0000259" key="2">
    <source>
        <dbReference type="PROSITE" id="PS50405"/>
    </source>
</evidence>
<dbReference type="SUPFAM" id="SSF47616">
    <property type="entry name" value="GST C-terminal domain-like"/>
    <property type="match status" value="1"/>
</dbReference>
<feature type="domain" description="GST C-terminal" evidence="2">
    <location>
        <begin position="87"/>
        <end position="205"/>
    </location>
</feature>
<dbReference type="InterPro" id="IPR004045">
    <property type="entry name" value="Glutathione_S-Trfase_N"/>
</dbReference>
<sequence length="205" mass="23298">MKLYFAKGACSLAVRIVINEIGVDCTYESVNLQAKKTENGKNYLEINKKGAVPALQTDKGEVLTENAVIMQYLADTYEANKLLPPLHDFERYRVLECVNYITTEIHKTLGALFNPAMTPEIREKFTLPTLKTKFNYLNALLDGQPYLCGNHLTLPDAYLFVMLSWTFHFKIDLQEWPNLVKHFNTLSQHPSVVKSLKEEGINLAG</sequence>
<dbReference type="STRING" id="448.Lery_1028"/>
<proteinExistence type="predicted"/>
<name>A0A0W0TR08_LEGER</name>
<dbReference type="SUPFAM" id="SSF52833">
    <property type="entry name" value="Thioredoxin-like"/>
    <property type="match status" value="1"/>
</dbReference>
<dbReference type="InterPro" id="IPR004046">
    <property type="entry name" value="GST_C"/>
</dbReference>
<comment type="caution">
    <text evidence="3">The sequence shown here is derived from an EMBL/GenBank/DDBJ whole genome shotgun (WGS) entry which is preliminary data.</text>
</comment>
<dbReference type="PATRIC" id="fig|448.7.peg.1080"/>
<keyword evidence="4" id="KW-1185">Reference proteome</keyword>
<dbReference type="CDD" id="cd03057">
    <property type="entry name" value="GST_N_Beta"/>
    <property type="match status" value="1"/>
</dbReference>